<gene>
    <name evidence="1" type="ORF">TNCT_350641</name>
</gene>
<evidence type="ECO:0000313" key="2">
    <source>
        <dbReference type="Proteomes" id="UP000887116"/>
    </source>
</evidence>
<dbReference type="EMBL" id="BMAO01024752">
    <property type="protein sequence ID" value="GFQ97487.1"/>
    <property type="molecule type" value="Genomic_DNA"/>
</dbReference>
<organism evidence="1 2">
    <name type="scientific">Trichonephila clavata</name>
    <name type="common">Joro spider</name>
    <name type="synonym">Nephila clavata</name>
    <dbReference type="NCBI Taxonomy" id="2740835"/>
    <lineage>
        <taxon>Eukaryota</taxon>
        <taxon>Metazoa</taxon>
        <taxon>Ecdysozoa</taxon>
        <taxon>Arthropoda</taxon>
        <taxon>Chelicerata</taxon>
        <taxon>Arachnida</taxon>
        <taxon>Araneae</taxon>
        <taxon>Araneomorphae</taxon>
        <taxon>Entelegynae</taxon>
        <taxon>Araneoidea</taxon>
        <taxon>Nephilidae</taxon>
        <taxon>Trichonephila</taxon>
    </lineage>
</organism>
<name>A0A8X6IMU2_TRICU</name>
<reference evidence="1" key="1">
    <citation type="submission" date="2020-07" db="EMBL/GenBank/DDBJ databases">
        <title>Multicomponent nature underlies the extraordinary mechanical properties of spider dragline silk.</title>
        <authorList>
            <person name="Kono N."/>
            <person name="Nakamura H."/>
            <person name="Mori M."/>
            <person name="Yoshida Y."/>
            <person name="Ohtoshi R."/>
            <person name="Malay A.D."/>
            <person name="Moran D.A.P."/>
            <person name="Tomita M."/>
            <person name="Numata K."/>
            <person name="Arakawa K."/>
        </authorList>
    </citation>
    <scope>NUCLEOTIDE SEQUENCE</scope>
</reference>
<proteinExistence type="predicted"/>
<dbReference type="AlphaFoldDB" id="A0A8X6IMU2"/>
<protein>
    <submittedName>
        <fullName evidence="1">Uncharacterized protein</fullName>
    </submittedName>
</protein>
<keyword evidence="2" id="KW-1185">Reference proteome</keyword>
<sequence length="74" mass="8351">MKFKTFFAISVLLAGDGRPPYRASSGREDRRPAKRFIPLWGREGVGNRCSLFVISENDWGATATVWSENSLFLL</sequence>
<dbReference type="Proteomes" id="UP000887116">
    <property type="component" value="Unassembled WGS sequence"/>
</dbReference>
<comment type="caution">
    <text evidence="1">The sequence shown here is derived from an EMBL/GenBank/DDBJ whole genome shotgun (WGS) entry which is preliminary data.</text>
</comment>
<accession>A0A8X6IMU2</accession>
<evidence type="ECO:0000313" key="1">
    <source>
        <dbReference type="EMBL" id="GFQ97487.1"/>
    </source>
</evidence>